<evidence type="ECO:0000313" key="4">
    <source>
        <dbReference type="EMBL" id="GMA35462.1"/>
    </source>
</evidence>
<evidence type="ECO:0000256" key="2">
    <source>
        <dbReference type="ARBA" id="ARBA00023002"/>
    </source>
</evidence>
<protein>
    <recommendedName>
        <fullName evidence="6">Short chain dehydrogenase</fullName>
    </recommendedName>
</protein>
<dbReference type="PRINTS" id="PR00080">
    <property type="entry name" value="SDRFAMILY"/>
</dbReference>
<comment type="caution">
    <text evidence="4">The sequence shown here is derived from an EMBL/GenBank/DDBJ whole genome shotgun (WGS) entry which is preliminary data.</text>
</comment>
<evidence type="ECO:0000313" key="5">
    <source>
        <dbReference type="Proteomes" id="UP001157125"/>
    </source>
</evidence>
<dbReference type="InterPro" id="IPR036291">
    <property type="entry name" value="NAD(P)-bd_dom_sf"/>
</dbReference>
<gene>
    <name evidence="4" type="ORF">GCM10025876_16660</name>
</gene>
<sequence length="168" mass="17826">MVLVARDRDAMSEIADTIRGAAGVQVEVIAADLSTPEGLETVAQRVADPDRPISLLVNNAGYGLGAEVLDTTWEQEKAALDVLVTATLRLSQVAAKAMAARGHGAILNISSVASHLANTTYAAHKRWVRDFTEALASQAGWHRRDRHGGAPRAGPHPLPRCSRTGAYA</sequence>
<dbReference type="EMBL" id="BSUN01000001">
    <property type="protein sequence ID" value="GMA35462.1"/>
    <property type="molecule type" value="Genomic_DNA"/>
</dbReference>
<feature type="region of interest" description="Disordered" evidence="3">
    <location>
        <begin position="141"/>
        <end position="168"/>
    </location>
</feature>
<evidence type="ECO:0000256" key="1">
    <source>
        <dbReference type="ARBA" id="ARBA00006484"/>
    </source>
</evidence>
<organism evidence="4 5">
    <name type="scientific">Demequina litorisediminis</name>
    <dbReference type="NCBI Taxonomy" id="1849022"/>
    <lineage>
        <taxon>Bacteria</taxon>
        <taxon>Bacillati</taxon>
        <taxon>Actinomycetota</taxon>
        <taxon>Actinomycetes</taxon>
        <taxon>Micrococcales</taxon>
        <taxon>Demequinaceae</taxon>
        <taxon>Demequina</taxon>
    </lineage>
</organism>
<dbReference type="RefSeq" id="WP_284327990.1">
    <property type="nucleotide sequence ID" value="NZ_BSUN01000001.1"/>
</dbReference>
<reference evidence="5" key="1">
    <citation type="journal article" date="2019" name="Int. J. Syst. Evol. Microbiol.">
        <title>The Global Catalogue of Microorganisms (GCM) 10K type strain sequencing project: providing services to taxonomists for standard genome sequencing and annotation.</title>
        <authorList>
            <consortium name="The Broad Institute Genomics Platform"/>
            <consortium name="The Broad Institute Genome Sequencing Center for Infectious Disease"/>
            <person name="Wu L."/>
            <person name="Ma J."/>
        </authorList>
    </citation>
    <scope>NUCLEOTIDE SEQUENCE [LARGE SCALE GENOMIC DNA]</scope>
    <source>
        <strain evidence="5">NBRC 112299</strain>
    </source>
</reference>
<accession>A0ABQ6IE70</accession>
<dbReference type="CDD" id="cd05233">
    <property type="entry name" value="SDR_c"/>
    <property type="match status" value="1"/>
</dbReference>
<dbReference type="SUPFAM" id="SSF51735">
    <property type="entry name" value="NAD(P)-binding Rossmann-fold domains"/>
    <property type="match status" value="1"/>
</dbReference>
<dbReference type="PANTHER" id="PTHR42901:SF1">
    <property type="entry name" value="ALCOHOL DEHYDROGENASE"/>
    <property type="match status" value="1"/>
</dbReference>
<dbReference type="PRINTS" id="PR00081">
    <property type="entry name" value="GDHRDH"/>
</dbReference>
<proteinExistence type="inferred from homology"/>
<evidence type="ECO:0000256" key="3">
    <source>
        <dbReference type="SAM" id="MobiDB-lite"/>
    </source>
</evidence>
<comment type="similarity">
    <text evidence="1">Belongs to the short-chain dehydrogenases/reductases (SDR) family.</text>
</comment>
<dbReference type="PANTHER" id="PTHR42901">
    <property type="entry name" value="ALCOHOL DEHYDROGENASE"/>
    <property type="match status" value="1"/>
</dbReference>
<keyword evidence="2" id="KW-0560">Oxidoreductase</keyword>
<dbReference type="Proteomes" id="UP001157125">
    <property type="component" value="Unassembled WGS sequence"/>
</dbReference>
<evidence type="ECO:0008006" key="6">
    <source>
        <dbReference type="Google" id="ProtNLM"/>
    </source>
</evidence>
<name>A0ABQ6IE70_9MICO</name>
<dbReference type="InterPro" id="IPR002347">
    <property type="entry name" value="SDR_fam"/>
</dbReference>
<keyword evidence="5" id="KW-1185">Reference proteome</keyword>
<dbReference type="Pfam" id="PF00106">
    <property type="entry name" value="adh_short"/>
    <property type="match status" value="1"/>
</dbReference>
<dbReference type="Gene3D" id="3.40.50.720">
    <property type="entry name" value="NAD(P)-binding Rossmann-like Domain"/>
    <property type="match status" value="1"/>
</dbReference>